<feature type="signal peptide" evidence="1">
    <location>
        <begin position="1"/>
        <end position="19"/>
    </location>
</feature>
<accession>A0AA39MKF0</accession>
<evidence type="ECO:0000256" key="1">
    <source>
        <dbReference type="SAM" id="SignalP"/>
    </source>
</evidence>
<dbReference type="RefSeq" id="XP_060322499.1">
    <property type="nucleotide sequence ID" value="XM_060468222.1"/>
</dbReference>
<name>A0AA39MKF0_ARMTA</name>
<feature type="non-terminal residue" evidence="2">
    <location>
        <position position="1"/>
    </location>
</feature>
<feature type="chain" id="PRO_5041430414" description="Reverse transcriptase zinc-binding domain-containing protein" evidence="1">
    <location>
        <begin position="20"/>
        <end position="122"/>
    </location>
</feature>
<proteinExistence type="predicted"/>
<comment type="caution">
    <text evidence="2">The sequence shown here is derived from an EMBL/GenBank/DDBJ whole genome shotgun (WGS) entry which is preliminary data.</text>
</comment>
<protein>
    <recommendedName>
        <fullName evidence="4">Reverse transcriptase zinc-binding domain-containing protein</fullName>
    </recommendedName>
</protein>
<reference evidence="2" key="1">
    <citation type="submission" date="2023-06" db="EMBL/GenBank/DDBJ databases">
        <authorList>
            <consortium name="Lawrence Berkeley National Laboratory"/>
            <person name="Ahrendt S."/>
            <person name="Sahu N."/>
            <person name="Indic B."/>
            <person name="Wong-Bajracharya J."/>
            <person name="Merenyi Z."/>
            <person name="Ke H.-M."/>
            <person name="Monk M."/>
            <person name="Kocsube S."/>
            <person name="Drula E."/>
            <person name="Lipzen A."/>
            <person name="Balint B."/>
            <person name="Henrissat B."/>
            <person name="Andreopoulos B."/>
            <person name="Martin F.M."/>
            <person name="Harder C.B."/>
            <person name="Rigling D."/>
            <person name="Ford K.L."/>
            <person name="Foster G.D."/>
            <person name="Pangilinan J."/>
            <person name="Papanicolaou A."/>
            <person name="Barry K."/>
            <person name="LaButti K."/>
            <person name="Viragh M."/>
            <person name="Koriabine M."/>
            <person name="Yan M."/>
            <person name="Riley R."/>
            <person name="Champramary S."/>
            <person name="Plett K.L."/>
            <person name="Tsai I.J."/>
            <person name="Slot J."/>
            <person name="Sipos G."/>
            <person name="Plett J."/>
            <person name="Nagy L.G."/>
            <person name="Grigoriev I.V."/>
        </authorList>
    </citation>
    <scope>NUCLEOTIDE SEQUENCE</scope>
    <source>
        <strain evidence="2">CCBAS 213</strain>
    </source>
</reference>
<sequence>IKDHRRALTWILLLTHSLAIERLHWRELGRLKLERQYHKCRFCRIAVESLEHAMLECNSSQVDEMLARVAHDEPSLGLTYGHLGDVELPRELVESRKAIATVVKWVHAVLKIFYAVPVYRGG</sequence>
<evidence type="ECO:0000313" key="2">
    <source>
        <dbReference type="EMBL" id="KAK0437133.1"/>
    </source>
</evidence>
<dbReference type="AlphaFoldDB" id="A0AA39MKF0"/>
<gene>
    <name evidence="2" type="ORF">EV420DRAFT_1280831</name>
</gene>
<keyword evidence="1" id="KW-0732">Signal</keyword>
<organism evidence="2 3">
    <name type="scientific">Armillaria tabescens</name>
    <name type="common">Ringless honey mushroom</name>
    <name type="synonym">Agaricus tabescens</name>
    <dbReference type="NCBI Taxonomy" id="1929756"/>
    <lineage>
        <taxon>Eukaryota</taxon>
        <taxon>Fungi</taxon>
        <taxon>Dikarya</taxon>
        <taxon>Basidiomycota</taxon>
        <taxon>Agaricomycotina</taxon>
        <taxon>Agaricomycetes</taxon>
        <taxon>Agaricomycetidae</taxon>
        <taxon>Agaricales</taxon>
        <taxon>Marasmiineae</taxon>
        <taxon>Physalacriaceae</taxon>
        <taxon>Desarmillaria</taxon>
    </lineage>
</organism>
<dbReference type="GeneID" id="85351770"/>
<evidence type="ECO:0000313" key="3">
    <source>
        <dbReference type="Proteomes" id="UP001175211"/>
    </source>
</evidence>
<keyword evidence="3" id="KW-1185">Reference proteome</keyword>
<dbReference type="Proteomes" id="UP001175211">
    <property type="component" value="Unassembled WGS sequence"/>
</dbReference>
<evidence type="ECO:0008006" key="4">
    <source>
        <dbReference type="Google" id="ProtNLM"/>
    </source>
</evidence>
<dbReference type="EMBL" id="JAUEPS010000116">
    <property type="protein sequence ID" value="KAK0437133.1"/>
    <property type="molecule type" value="Genomic_DNA"/>
</dbReference>